<comment type="caution">
    <text evidence="7">The sequence shown here is derived from an EMBL/GenBank/DDBJ whole genome shotgun (WGS) entry which is preliminary data.</text>
</comment>
<dbReference type="Proteomes" id="UP000675664">
    <property type="component" value="Unassembled WGS sequence"/>
</dbReference>
<dbReference type="SUPFAM" id="SSF53383">
    <property type="entry name" value="PLP-dependent transferases"/>
    <property type="match status" value="1"/>
</dbReference>
<evidence type="ECO:0000256" key="2">
    <source>
        <dbReference type="ARBA" id="ARBA00022576"/>
    </source>
</evidence>
<comment type="cofactor">
    <cofactor evidence="1 5">
        <name>pyridoxal 5'-phosphate</name>
        <dbReference type="ChEBI" id="CHEBI:597326"/>
    </cofactor>
</comment>
<reference evidence="7" key="2">
    <citation type="submission" date="2021-04" db="EMBL/GenBank/DDBJ databases">
        <authorList>
            <person name="Liu J."/>
        </authorList>
    </citation>
    <scope>NUCLEOTIDE SEQUENCE</scope>
    <source>
        <strain evidence="7">BAD-6</strain>
    </source>
</reference>
<dbReference type="EMBL" id="JAGSND010000008">
    <property type="protein sequence ID" value="MBR0598678.1"/>
    <property type="molecule type" value="Genomic_DNA"/>
</dbReference>
<evidence type="ECO:0000256" key="5">
    <source>
        <dbReference type="RuleBase" id="RU000481"/>
    </source>
</evidence>
<dbReference type="RefSeq" id="WP_227018810.1">
    <property type="nucleotide sequence ID" value="NZ_JAGSND010000008.1"/>
</dbReference>
<evidence type="ECO:0000313" key="8">
    <source>
        <dbReference type="Proteomes" id="UP000675664"/>
    </source>
</evidence>
<dbReference type="InterPro" id="IPR015424">
    <property type="entry name" value="PyrdxlP-dep_Trfase"/>
</dbReference>
<dbReference type="EC" id="2.6.1.-" evidence="5"/>
<dbReference type="GO" id="GO:0030170">
    <property type="term" value="F:pyridoxal phosphate binding"/>
    <property type="evidence" value="ECO:0007669"/>
    <property type="project" value="InterPro"/>
</dbReference>
<dbReference type="Gene3D" id="3.90.1150.10">
    <property type="entry name" value="Aspartate Aminotransferase, domain 1"/>
    <property type="match status" value="1"/>
</dbReference>
<dbReference type="PANTHER" id="PTHR43807:SF20">
    <property type="entry name" value="FI04487P"/>
    <property type="match status" value="1"/>
</dbReference>
<comment type="similarity">
    <text evidence="5">Belongs to the class-I pyridoxal-phosphate-dependent aminotransferase family.</text>
</comment>
<organism evidence="7 8">
    <name type="scientific">Sinanaerobacter chloroacetimidivorans</name>
    <dbReference type="NCBI Taxonomy" id="2818044"/>
    <lineage>
        <taxon>Bacteria</taxon>
        <taxon>Bacillati</taxon>
        <taxon>Bacillota</taxon>
        <taxon>Clostridia</taxon>
        <taxon>Peptostreptococcales</taxon>
        <taxon>Anaerovoracaceae</taxon>
        <taxon>Sinanaerobacter</taxon>
    </lineage>
</organism>
<keyword evidence="8" id="KW-1185">Reference proteome</keyword>
<protein>
    <recommendedName>
        <fullName evidence="5">Aminotransferase</fullName>
        <ecNumber evidence="5">2.6.1.-</ecNumber>
    </recommendedName>
</protein>
<dbReference type="InterPro" id="IPR015421">
    <property type="entry name" value="PyrdxlP-dep_Trfase_major"/>
</dbReference>
<evidence type="ECO:0000256" key="1">
    <source>
        <dbReference type="ARBA" id="ARBA00001933"/>
    </source>
</evidence>
<evidence type="ECO:0000256" key="4">
    <source>
        <dbReference type="ARBA" id="ARBA00022898"/>
    </source>
</evidence>
<evidence type="ECO:0000256" key="3">
    <source>
        <dbReference type="ARBA" id="ARBA00022679"/>
    </source>
</evidence>
<dbReference type="AlphaFoldDB" id="A0A8J7W3G5"/>
<dbReference type="Gene3D" id="3.40.640.10">
    <property type="entry name" value="Type I PLP-dependent aspartate aminotransferase-like (Major domain)"/>
    <property type="match status" value="1"/>
</dbReference>
<name>A0A8J7W3G5_9FIRM</name>
<sequence length="392" mass="43286">METILSKRIQSLTQSEIRIMSIECEKRNGINLSQGICDLPLPPVLAEEAKSAIDHGENHYTRYDGINELRSAVADKLFQYNRMTVDPDSEVIITSGSTGAFYCACLALLNPGDEVIIFEPFYGYHEYTLLALDLVPVYAKLSPPSWSFSPEEVESLITEKTKGIMINTPANPSGKVFSHQELDQLADICVSHNLLIFTDEIYEYIVYDGLSHISPGSLPAIRDRVITISGYSKTFSITGWRIGYCACREGLARPIGCASDLVYVCAPSPLQAGASKAISTLQDDFYKALCDKYEKKRNLICDAMKEASLLPYVPQGAYYVLAEAGQIPGDTSKEKAMHILEKTGLALVPGSAFYHGSGGENLMRLCFAKEDQVLEEACERLQALKPKTYINT</sequence>
<evidence type="ECO:0000259" key="6">
    <source>
        <dbReference type="Pfam" id="PF00155"/>
    </source>
</evidence>
<reference evidence="7" key="1">
    <citation type="submission" date="2021-04" db="EMBL/GenBank/DDBJ databases">
        <title>Sinoanaerobacter chloroacetimidivorans sp. nov., an obligate anaerobic bacterium isolated from anaerobic sludge.</title>
        <authorList>
            <person name="Bao Y."/>
        </authorList>
    </citation>
    <scope>NUCLEOTIDE SEQUENCE</scope>
    <source>
        <strain evidence="7">BAD-6</strain>
    </source>
</reference>
<dbReference type="GO" id="GO:0016212">
    <property type="term" value="F:kynurenine-oxoglutarate transaminase activity"/>
    <property type="evidence" value="ECO:0007669"/>
    <property type="project" value="TreeGrafter"/>
</dbReference>
<dbReference type="InterPro" id="IPR004839">
    <property type="entry name" value="Aminotransferase_I/II_large"/>
</dbReference>
<dbReference type="InterPro" id="IPR004838">
    <property type="entry name" value="NHTrfase_class1_PyrdxlP-BS"/>
</dbReference>
<dbReference type="PANTHER" id="PTHR43807">
    <property type="entry name" value="FI04487P"/>
    <property type="match status" value="1"/>
</dbReference>
<dbReference type="GO" id="GO:0005737">
    <property type="term" value="C:cytoplasm"/>
    <property type="evidence" value="ECO:0007669"/>
    <property type="project" value="TreeGrafter"/>
</dbReference>
<dbReference type="InterPro" id="IPR051326">
    <property type="entry name" value="Kynurenine-oxoglutarate_AT"/>
</dbReference>
<dbReference type="PROSITE" id="PS00105">
    <property type="entry name" value="AA_TRANSFER_CLASS_1"/>
    <property type="match status" value="1"/>
</dbReference>
<keyword evidence="3 5" id="KW-0808">Transferase</keyword>
<dbReference type="CDD" id="cd00609">
    <property type="entry name" value="AAT_like"/>
    <property type="match status" value="1"/>
</dbReference>
<keyword evidence="2 5" id="KW-0032">Aminotransferase</keyword>
<evidence type="ECO:0000313" key="7">
    <source>
        <dbReference type="EMBL" id="MBR0598678.1"/>
    </source>
</evidence>
<keyword evidence="4" id="KW-0663">Pyridoxal phosphate</keyword>
<proteinExistence type="inferred from homology"/>
<dbReference type="InterPro" id="IPR015422">
    <property type="entry name" value="PyrdxlP-dep_Trfase_small"/>
</dbReference>
<dbReference type="Pfam" id="PF00155">
    <property type="entry name" value="Aminotran_1_2"/>
    <property type="match status" value="1"/>
</dbReference>
<gene>
    <name evidence="7" type="ORF">KCX82_12375</name>
</gene>
<feature type="domain" description="Aminotransferase class I/classII large" evidence="6">
    <location>
        <begin position="28"/>
        <end position="381"/>
    </location>
</feature>
<accession>A0A8J7W3G5</accession>